<name>A0A6H5GDQ2_9HEMI</name>
<organism evidence="1 2">
    <name type="scientific">Nesidiocoris tenuis</name>
    <dbReference type="NCBI Taxonomy" id="355587"/>
    <lineage>
        <taxon>Eukaryota</taxon>
        <taxon>Metazoa</taxon>
        <taxon>Ecdysozoa</taxon>
        <taxon>Arthropoda</taxon>
        <taxon>Hexapoda</taxon>
        <taxon>Insecta</taxon>
        <taxon>Pterygota</taxon>
        <taxon>Neoptera</taxon>
        <taxon>Paraneoptera</taxon>
        <taxon>Hemiptera</taxon>
        <taxon>Heteroptera</taxon>
        <taxon>Panheteroptera</taxon>
        <taxon>Cimicomorpha</taxon>
        <taxon>Miridae</taxon>
        <taxon>Dicyphina</taxon>
        <taxon>Nesidiocoris</taxon>
    </lineage>
</organism>
<accession>A0A6H5GDQ2</accession>
<protein>
    <submittedName>
        <fullName evidence="1">Uncharacterized protein</fullName>
    </submittedName>
</protein>
<dbReference type="AlphaFoldDB" id="A0A6H5GDQ2"/>
<reference evidence="1 2" key="1">
    <citation type="submission" date="2020-02" db="EMBL/GenBank/DDBJ databases">
        <authorList>
            <person name="Ferguson B K."/>
        </authorList>
    </citation>
    <scope>NUCLEOTIDE SEQUENCE [LARGE SCALE GENOMIC DNA]</scope>
</reference>
<keyword evidence="2" id="KW-1185">Reference proteome</keyword>
<evidence type="ECO:0000313" key="1">
    <source>
        <dbReference type="EMBL" id="CAA9999843.1"/>
    </source>
</evidence>
<evidence type="ECO:0000313" key="2">
    <source>
        <dbReference type="Proteomes" id="UP000479000"/>
    </source>
</evidence>
<dbReference type="Proteomes" id="UP000479000">
    <property type="component" value="Unassembled WGS sequence"/>
</dbReference>
<gene>
    <name evidence="1" type="ORF">NTEN_LOCUS6078</name>
</gene>
<sequence length="89" mass="9955">MFIETYRLHHDPANPPIPAPPPVKNFWKARMAAMTRAILPMNKALMAMRPIAPRASGSKVTNLAPTSIAMGRIFFFSLARPEATLFDEF</sequence>
<proteinExistence type="predicted"/>
<dbReference type="EMBL" id="CADCXU010009061">
    <property type="protein sequence ID" value="CAA9999843.1"/>
    <property type="molecule type" value="Genomic_DNA"/>
</dbReference>